<feature type="binding site" evidence="12">
    <location>
        <begin position="12"/>
        <end position="14"/>
    </location>
    <ligand>
        <name>substrate</name>
    </ligand>
</feature>
<evidence type="ECO:0000256" key="3">
    <source>
        <dbReference type="ARBA" id="ARBA00016943"/>
    </source>
</evidence>
<dbReference type="Gene3D" id="3.40.1190.20">
    <property type="match status" value="1"/>
</dbReference>
<dbReference type="Pfam" id="PF00294">
    <property type="entry name" value="PfkB"/>
    <property type="match status" value="1"/>
</dbReference>
<dbReference type="GO" id="GO:0004747">
    <property type="term" value="F:ribokinase activity"/>
    <property type="evidence" value="ECO:0007669"/>
    <property type="project" value="UniProtKB-EC"/>
</dbReference>
<evidence type="ECO:0000256" key="4">
    <source>
        <dbReference type="ARBA" id="ARBA00022679"/>
    </source>
</evidence>
<accession>A0ABT2F3F7</accession>
<keyword evidence="8 12" id="KW-0067">ATP-binding</keyword>
<feature type="binding site" evidence="12">
    <location>
        <position position="243"/>
    </location>
    <ligand>
        <name>substrate</name>
    </ligand>
</feature>
<keyword evidence="6 12" id="KW-0547">Nucleotide-binding</keyword>
<comment type="similarity">
    <text evidence="12">Belongs to the carbohydrate kinase PfkB family. Ribokinase subfamily.</text>
</comment>
<dbReference type="HAMAP" id="MF_01987">
    <property type="entry name" value="Ribokinase"/>
    <property type="match status" value="1"/>
</dbReference>
<feature type="binding site" evidence="12">
    <location>
        <begin position="242"/>
        <end position="243"/>
    </location>
    <ligand>
        <name>ATP</name>
        <dbReference type="ChEBI" id="CHEBI:30616"/>
    </ligand>
</feature>
<comment type="activity regulation">
    <text evidence="12">Activated by a monovalent cation that binds near, but not in, the active site. The most likely occupant of the site in vivo is potassium. Ion binding induces a conformational change that may alter substrate affinity.</text>
</comment>
<comment type="pathway">
    <text evidence="12">Carbohydrate metabolism; D-ribose degradation; D-ribose 5-phosphate from beta-D-ribopyranose: step 2/2.</text>
</comment>
<feature type="binding site" evidence="12">
    <location>
        <begin position="40"/>
        <end position="44"/>
    </location>
    <ligand>
        <name>substrate</name>
    </ligand>
</feature>
<dbReference type="NCBIfam" id="TIGR02152">
    <property type="entry name" value="D_ribokin_bact"/>
    <property type="match status" value="1"/>
</dbReference>
<dbReference type="InterPro" id="IPR011877">
    <property type="entry name" value="Ribokinase"/>
</dbReference>
<comment type="subcellular location">
    <subcellularLocation>
        <location evidence="12">Cytoplasm</location>
    </subcellularLocation>
</comment>
<feature type="binding site" evidence="12">
    <location>
        <position position="239"/>
    </location>
    <ligand>
        <name>K(+)</name>
        <dbReference type="ChEBI" id="CHEBI:29103"/>
    </ligand>
</feature>
<evidence type="ECO:0000259" key="13">
    <source>
        <dbReference type="Pfam" id="PF00294"/>
    </source>
</evidence>
<feature type="domain" description="Carbohydrate kinase PfkB" evidence="13">
    <location>
        <begin position="3"/>
        <end position="285"/>
    </location>
</feature>
<keyword evidence="4 12" id="KW-0808">Transferase</keyword>
<comment type="subunit">
    <text evidence="12">Homodimer.</text>
</comment>
<evidence type="ECO:0000256" key="7">
    <source>
        <dbReference type="ARBA" id="ARBA00022777"/>
    </source>
</evidence>
<dbReference type="PANTHER" id="PTHR10584">
    <property type="entry name" value="SUGAR KINASE"/>
    <property type="match status" value="1"/>
</dbReference>
<evidence type="ECO:0000256" key="5">
    <source>
        <dbReference type="ARBA" id="ARBA00022723"/>
    </source>
</evidence>
<gene>
    <name evidence="12 14" type="primary">rbsK</name>
    <name evidence="14" type="ORF">NXS11_08865</name>
</gene>
<evidence type="ECO:0000256" key="12">
    <source>
        <dbReference type="HAMAP-Rule" id="MF_01987"/>
    </source>
</evidence>
<feature type="binding site" evidence="12">
    <location>
        <position position="273"/>
    </location>
    <ligand>
        <name>K(+)</name>
        <dbReference type="ChEBI" id="CHEBI:29103"/>
    </ligand>
</feature>
<dbReference type="EMBL" id="JANUXY010000009">
    <property type="protein sequence ID" value="MCS4487000.1"/>
    <property type="molecule type" value="Genomic_DNA"/>
</dbReference>
<evidence type="ECO:0000256" key="9">
    <source>
        <dbReference type="ARBA" id="ARBA00022842"/>
    </source>
</evidence>
<protein>
    <recommendedName>
        <fullName evidence="3 12">Ribokinase</fullName>
        <shortName evidence="12">RK</shortName>
        <ecNumber evidence="2 12">2.7.1.15</ecNumber>
    </recommendedName>
</protein>
<keyword evidence="12" id="KW-0963">Cytoplasm</keyword>
<evidence type="ECO:0000313" key="15">
    <source>
        <dbReference type="Proteomes" id="UP001205609"/>
    </source>
</evidence>
<dbReference type="CDD" id="cd01174">
    <property type="entry name" value="ribokinase"/>
    <property type="match status" value="1"/>
</dbReference>
<keyword evidence="9 12" id="KW-0460">Magnesium</keyword>
<evidence type="ECO:0000256" key="2">
    <source>
        <dbReference type="ARBA" id="ARBA00012035"/>
    </source>
</evidence>
<evidence type="ECO:0000313" key="14">
    <source>
        <dbReference type="EMBL" id="MCS4487000.1"/>
    </source>
</evidence>
<dbReference type="PANTHER" id="PTHR10584:SF166">
    <property type="entry name" value="RIBOKINASE"/>
    <property type="match status" value="1"/>
</dbReference>
<sequence>MTHKIIVIGSASMDLTVQTKVIPEQGETVLGDTLLMAPGGKGANQAVAAARLKRNQAVYMIGAVGDDAFGKTIMDNMRQYGVNTTYMQTITGEHSGTAHITLYDKDNRIIVVPAANNYISPEVVLPILQKFERGDIIIMQQEIPAETVEAVIEEATQLGLQVILNPAPYRLIDNKLLEQVTYLTPNESECRQLFDGEISDVIARYPRKLIVTLGAEGAMYFDQTQRIVPAYPCEVVDTTGAGDTFNGALAVALSEGQSLESALEFANMASSFAVRKMGAQGGIPTREAVDQALMEN</sequence>
<feature type="binding site" evidence="12">
    <location>
        <position position="276"/>
    </location>
    <ligand>
        <name>K(+)</name>
        <dbReference type="ChEBI" id="CHEBI:29103"/>
    </ligand>
</feature>
<feature type="active site" description="Proton acceptor" evidence="12">
    <location>
        <position position="243"/>
    </location>
</feature>
<evidence type="ECO:0000256" key="8">
    <source>
        <dbReference type="ARBA" id="ARBA00022840"/>
    </source>
</evidence>
<evidence type="ECO:0000256" key="6">
    <source>
        <dbReference type="ARBA" id="ARBA00022741"/>
    </source>
</evidence>
<dbReference type="PRINTS" id="PR00990">
    <property type="entry name" value="RIBOKINASE"/>
</dbReference>
<comment type="catalytic activity">
    <reaction evidence="12">
        <text>D-ribose + ATP = D-ribose 5-phosphate + ADP + H(+)</text>
        <dbReference type="Rhea" id="RHEA:13697"/>
        <dbReference type="ChEBI" id="CHEBI:15378"/>
        <dbReference type="ChEBI" id="CHEBI:30616"/>
        <dbReference type="ChEBI" id="CHEBI:47013"/>
        <dbReference type="ChEBI" id="CHEBI:78346"/>
        <dbReference type="ChEBI" id="CHEBI:456216"/>
        <dbReference type="EC" id="2.7.1.15"/>
    </reaction>
</comment>
<evidence type="ECO:0000256" key="10">
    <source>
        <dbReference type="ARBA" id="ARBA00022958"/>
    </source>
</evidence>
<dbReference type="RefSeq" id="WP_259200624.1">
    <property type="nucleotide sequence ID" value="NZ_JANUXY010000009.1"/>
</dbReference>
<proteinExistence type="inferred from homology"/>
<evidence type="ECO:0000256" key="11">
    <source>
        <dbReference type="ARBA" id="ARBA00023277"/>
    </source>
</evidence>
<feature type="binding site" evidence="12">
    <location>
        <position position="186"/>
    </location>
    <ligand>
        <name>ATP</name>
        <dbReference type="ChEBI" id="CHEBI:30616"/>
    </ligand>
</feature>
<comment type="function">
    <text evidence="12">Catalyzes the phosphorylation of ribose at O-5 in a reaction requiring ATP and magnesium. The resulting D-ribose-5-phosphate can then be used either for sythesis of nucleotides, histidine, and tryptophan, or as a component of the pentose phosphate pathway.</text>
</comment>
<reference evidence="14 15" key="1">
    <citation type="journal article" date="2023" name="Int. J. Syst. Evol. Microbiol.">
        <title>Streptococcus sciuri sp. nov., Staphylococcus marylandisciuri sp. nov. and Staphylococcus americanisciuri sp. nov., isolated from faeces of eastern grey squirrel (Sciurus carolinensis).</title>
        <authorList>
            <person name="Volokhov D.V."/>
            <person name="Zagorodnyaya T.A."/>
            <person name="Furtak V.A."/>
            <person name="Nattanmai G."/>
            <person name="Randall L."/>
            <person name="Jose S."/>
            <person name="Gao Y."/>
            <person name="Eisenberg T."/>
            <person name="Delmonte P."/>
            <person name="Blom J."/>
            <person name="Mitchell K.K."/>
        </authorList>
    </citation>
    <scope>NUCLEOTIDE SEQUENCE [LARGE SCALE GENOMIC DNA]</scope>
    <source>
        <strain evidence="14 15">GRT3</strain>
    </source>
</reference>
<feature type="binding site" evidence="12">
    <location>
        <position position="267"/>
    </location>
    <ligand>
        <name>ATP</name>
        <dbReference type="ChEBI" id="CHEBI:30616"/>
    </ligand>
</feature>
<dbReference type="EC" id="2.7.1.15" evidence="2 12"/>
<feature type="binding site" evidence="12">
    <location>
        <begin position="212"/>
        <end position="217"/>
    </location>
    <ligand>
        <name>ATP</name>
        <dbReference type="ChEBI" id="CHEBI:30616"/>
    </ligand>
</feature>
<dbReference type="InterPro" id="IPR011611">
    <property type="entry name" value="PfkB_dom"/>
</dbReference>
<name>A0ABT2F3F7_9STAP</name>
<dbReference type="InterPro" id="IPR002173">
    <property type="entry name" value="Carboh/pur_kinase_PfkB_CS"/>
</dbReference>
<evidence type="ECO:0000256" key="1">
    <source>
        <dbReference type="ARBA" id="ARBA00005380"/>
    </source>
</evidence>
<dbReference type="InterPro" id="IPR002139">
    <property type="entry name" value="Ribo/fructo_kinase"/>
</dbReference>
<comment type="cofactor">
    <cofactor evidence="12">
        <name>Mg(2+)</name>
        <dbReference type="ChEBI" id="CHEBI:18420"/>
    </cofactor>
    <text evidence="12">Requires a divalent cation, most likely magnesium in vivo, as an electrophilic catalyst to aid phosphoryl group transfer. It is the chelate of the metal and the nucleotide that is the actual substrate.</text>
</comment>
<dbReference type="Proteomes" id="UP001205609">
    <property type="component" value="Unassembled WGS sequence"/>
</dbReference>
<comment type="caution">
    <text evidence="12">Lacks conserved residue(s) required for the propagation of feature annotation.</text>
</comment>
<dbReference type="SUPFAM" id="SSF53613">
    <property type="entry name" value="Ribokinase-like"/>
    <property type="match status" value="1"/>
</dbReference>
<feature type="binding site" evidence="12">
    <location>
        <position position="278"/>
    </location>
    <ligand>
        <name>K(+)</name>
        <dbReference type="ChEBI" id="CHEBI:29103"/>
    </ligand>
</feature>
<dbReference type="InterPro" id="IPR029056">
    <property type="entry name" value="Ribokinase-like"/>
</dbReference>
<feature type="binding site" evidence="12">
    <location>
        <position position="237"/>
    </location>
    <ligand>
        <name>K(+)</name>
        <dbReference type="ChEBI" id="CHEBI:29103"/>
    </ligand>
</feature>
<feature type="binding site" evidence="12">
    <location>
        <position position="142"/>
    </location>
    <ligand>
        <name>substrate</name>
    </ligand>
</feature>
<keyword evidence="10 12" id="KW-0630">Potassium</keyword>
<keyword evidence="5 12" id="KW-0479">Metal-binding</keyword>
<organism evidence="14 15">
    <name type="scientific">Staphylococcus americanisciuri</name>
    <dbReference type="NCBI Taxonomy" id="2973940"/>
    <lineage>
        <taxon>Bacteria</taxon>
        <taxon>Bacillati</taxon>
        <taxon>Bacillota</taxon>
        <taxon>Bacilli</taxon>
        <taxon>Bacillales</taxon>
        <taxon>Staphylococcaceae</taxon>
        <taxon>Staphylococcus</taxon>
    </lineage>
</organism>
<keyword evidence="15" id="KW-1185">Reference proteome</keyword>
<comment type="caution">
    <text evidence="14">The sequence shown here is derived from an EMBL/GenBank/DDBJ whole genome shotgun (WGS) entry which is preliminary data.</text>
</comment>
<dbReference type="PROSITE" id="PS00584">
    <property type="entry name" value="PFKB_KINASES_2"/>
    <property type="match status" value="1"/>
</dbReference>
<comment type="similarity">
    <text evidence="1">Belongs to the carbohydrate kinase pfkB family.</text>
</comment>
<keyword evidence="7 12" id="KW-0418">Kinase</keyword>
<keyword evidence="11 12" id="KW-0119">Carbohydrate metabolism</keyword>